<accession>A0A1L9V8Y7</accession>
<dbReference type="VEuPathDB" id="FungiDB:ASPGLDRAFT_51520"/>
<sequence length="93" mass="10714">MSIFSRLRNQTLRWWYDVPLPACEADATPIFHPWYRFDSSVNKWVSFDSTSRLTGTGYKPSDGGKFVLVTWEGLRGSCLKHICTTNNPEGRKK</sequence>
<reference evidence="2" key="1">
    <citation type="journal article" date="2017" name="Genome Biol.">
        <title>Comparative genomics reveals high biological diversity and specific adaptations in the industrially and medically important fungal genus Aspergillus.</title>
        <authorList>
            <person name="de Vries R.P."/>
            <person name="Riley R."/>
            <person name="Wiebenga A."/>
            <person name="Aguilar-Osorio G."/>
            <person name="Amillis S."/>
            <person name="Uchima C.A."/>
            <person name="Anderluh G."/>
            <person name="Asadollahi M."/>
            <person name="Askin M."/>
            <person name="Barry K."/>
            <person name="Battaglia E."/>
            <person name="Bayram O."/>
            <person name="Benocci T."/>
            <person name="Braus-Stromeyer S.A."/>
            <person name="Caldana C."/>
            <person name="Canovas D."/>
            <person name="Cerqueira G.C."/>
            <person name="Chen F."/>
            <person name="Chen W."/>
            <person name="Choi C."/>
            <person name="Clum A."/>
            <person name="Dos Santos R.A."/>
            <person name="Damasio A.R."/>
            <person name="Diallinas G."/>
            <person name="Emri T."/>
            <person name="Fekete E."/>
            <person name="Flipphi M."/>
            <person name="Freyberg S."/>
            <person name="Gallo A."/>
            <person name="Gournas C."/>
            <person name="Habgood R."/>
            <person name="Hainaut M."/>
            <person name="Harispe M.L."/>
            <person name="Henrissat B."/>
            <person name="Hilden K.S."/>
            <person name="Hope R."/>
            <person name="Hossain A."/>
            <person name="Karabika E."/>
            <person name="Karaffa L."/>
            <person name="Karanyi Z."/>
            <person name="Krasevec N."/>
            <person name="Kuo A."/>
            <person name="Kusch H."/>
            <person name="LaButti K."/>
            <person name="Lagendijk E.L."/>
            <person name="Lapidus A."/>
            <person name="Levasseur A."/>
            <person name="Lindquist E."/>
            <person name="Lipzen A."/>
            <person name="Logrieco A.F."/>
            <person name="MacCabe A."/>
            <person name="Maekelae M.R."/>
            <person name="Malavazi I."/>
            <person name="Melin P."/>
            <person name="Meyer V."/>
            <person name="Mielnichuk N."/>
            <person name="Miskei M."/>
            <person name="Molnar A.P."/>
            <person name="Mule G."/>
            <person name="Ngan C.Y."/>
            <person name="Orejas M."/>
            <person name="Orosz E."/>
            <person name="Ouedraogo J.P."/>
            <person name="Overkamp K.M."/>
            <person name="Park H.-S."/>
            <person name="Perrone G."/>
            <person name="Piumi F."/>
            <person name="Punt P.J."/>
            <person name="Ram A.F."/>
            <person name="Ramon A."/>
            <person name="Rauscher S."/>
            <person name="Record E."/>
            <person name="Riano-Pachon D.M."/>
            <person name="Robert V."/>
            <person name="Roehrig J."/>
            <person name="Ruller R."/>
            <person name="Salamov A."/>
            <person name="Salih N.S."/>
            <person name="Samson R.A."/>
            <person name="Sandor E."/>
            <person name="Sanguinetti M."/>
            <person name="Schuetze T."/>
            <person name="Sepcic K."/>
            <person name="Shelest E."/>
            <person name="Sherlock G."/>
            <person name="Sophianopoulou V."/>
            <person name="Squina F.M."/>
            <person name="Sun H."/>
            <person name="Susca A."/>
            <person name="Todd R.B."/>
            <person name="Tsang A."/>
            <person name="Unkles S.E."/>
            <person name="van de Wiele N."/>
            <person name="van Rossen-Uffink D."/>
            <person name="Oliveira J.V."/>
            <person name="Vesth T.C."/>
            <person name="Visser J."/>
            <person name="Yu J.-H."/>
            <person name="Zhou M."/>
            <person name="Andersen M.R."/>
            <person name="Archer D.B."/>
            <person name="Baker S.E."/>
            <person name="Benoit I."/>
            <person name="Brakhage A.A."/>
            <person name="Braus G.H."/>
            <person name="Fischer R."/>
            <person name="Frisvad J.C."/>
            <person name="Goldman G.H."/>
            <person name="Houbraken J."/>
            <person name="Oakley B."/>
            <person name="Pocsi I."/>
            <person name="Scazzocchio C."/>
            <person name="Seiboth B."/>
            <person name="vanKuyk P.A."/>
            <person name="Wortman J."/>
            <person name="Dyer P.S."/>
            <person name="Grigoriev I.V."/>
        </authorList>
    </citation>
    <scope>NUCLEOTIDE SEQUENCE [LARGE SCALE GENOMIC DNA]</scope>
    <source>
        <strain evidence="2">CBS 516.65</strain>
    </source>
</reference>
<dbReference type="RefSeq" id="XP_022397010.1">
    <property type="nucleotide sequence ID" value="XM_022547551.1"/>
</dbReference>
<dbReference type="STRING" id="1160497.A0A1L9V8Y7"/>
<gene>
    <name evidence="1" type="ORF">ASPGLDRAFT_51520</name>
</gene>
<evidence type="ECO:0000313" key="1">
    <source>
        <dbReference type="EMBL" id="OJJ80312.1"/>
    </source>
</evidence>
<dbReference type="EMBL" id="KV878911">
    <property type="protein sequence ID" value="OJJ80312.1"/>
    <property type="molecule type" value="Genomic_DNA"/>
</dbReference>
<evidence type="ECO:0000313" key="2">
    <source>
        <dbReference type="Proteomes" id="UP000184300"/>
    </source>
</evidence>
<name>A0A1L9V8Y7_ASPGL</name>
<dbReference type="AlphaFoldDB" id="A0A1L9V8Y7"/>
<dbReference type="GeneID" id="34463812"/>
<organism evidence="1 2">
    <name type="scientific">Aspergillus glaucus CBS 516.65</name>
    <dbReference type="NCBI Taxonomy" id="1160497"/>
    <lineage>
        <taxon>Eukaryota</taxon>
        <taxon>Fungi</taxon>
        <taxon>Dikarya</taxon>
        <taxon>Ascomycota</taxon>
        <taxon>Pezizomycotina</taxon>
        <taxon>Eurotiomycetes</taxon>
        <taxon>Eurotiomycetidae</taxon>
        <taxon>Eurotiales</taxon>
        <taxon>Aspergillaceae</taxon>
        <taxon>Aspergillus</taxon>
        <taxon>Aspergillus subgen. Aspergillus</taxon>
    </lineage>
</organism>
<keyword evidence="2" id="KW-1185">Reference proteome</keyword>
<proteinExistence type="predicted"/>
<dbReference type="Proteomes" id="UP000184300">
    <property type="component" value="Unassembled WGS sequence"/>
</dbReference>
<protein>
    <submittedName>
        <fullName evidence="1">Uncharacterized protein</fullName>
    </submittedName>
</protein>